<proteinExistence type="predicted"/>
<sequence>MPDRSFLLSVMLRHPSLTPFHPAVVVGSAFITVVCSISLNRSSHARAFQAVTRRPRLRRCYSLTTRKKASSDKLGETSSWVGPELAAERSTLICIGCCARASVSPAGKASLIIGSSEQQNGEWSELDKLDEQGAAFDARAICRSLAWNLRCALL</sequence>
<feature type="transmembrane region" description="Helical" evidence="1">
    <location>
        <begin position="20"/>
        <end position="39"/>
    </location>
</feature>
<dbReference type="AlphaFoldDB" id="A0A8E2JMM5"/>
<keyword evidence="3" id="KW-1185">Reference proteome</keyword>
<keyword evidence="1" id="KW-1133">Transmembrane helix</keyword>
<organism evidence="2 3">
    <name type="scientific">Glonium stellatum</name>
    <dbReference type="NCBI Taxonomy" id="574774"/>
    <lineage>
        <taxon>Eukaryota</taxon>
        <taxon>Fungi</taxon>
        <taxon>Dikarya</taxon>
        <taxon>Ascomycota</taxon>
        <taxon>Pezizomycotina</taxon>
        <taxon>Dothideomycetes</taxon>
        <taxon>Pleosporomycetidae</taxon>
        <taxon>Gloniales</taxon>
        <taxon>Gloniaceae</taxon>
        <taxon>Glonium</taxon>
    </lineage>
</organism>
<dbReference type="EMBL" id="KV750837">
    <property type="protein sequence ID" value="OCL02990.1"/>
    <property type="molecule type" value="Genomic_DNA"/>
</dbReference>
<keyword evidence="1" id="KW-0472">Membrane</keyword>
<gene>
    <name evidence="2" type="ORF">AOQ84DRAFT_163130</name>
</gene>
<evidence type="ECO:0000256" key="1">
    <source>
        <dbReference type="SAM" id="Phobius"/>
    </source>
</evidence>
<evidence type="ECO:0000313" key="2">
    <source>
        <dbReference type="EMBL" id="OCL02990.1"/>
    </source>
</evidence>
<reference evidence="2 3" key="1">
    <citation type="journal article" date="2016" name="Nat. Commun.">
        <title>Ectomycorrhizal ecology is imprinted in the genome of the dominant symbiotic fungus Cenococcum geophilum.</title>
        <authorList>
            <consortium name="DOE Joint Genome Institute"/>
            <person name="Peter M."/>
            <person name="Kohler A."/>
            <person name="Ohm R.A."/>
            <person name="Kuo A."/>
            <person name="Krutzmann J."/>
            <person name="Morin E."/>
            <person name="Arend M."/>
            <person name="Barry K.W."/>
            <person name="Binder M."/>
            <person name="Choi C."/>
            <person name="Clum A."/>
            <person name="Copeland A."/>
            <person name="Grisel N."/>
            <person name="Haridas S."/>
            <person name="Kipfer T."/>
            <person name="LaButti K."/>
            <person name="Lindquist E."/>
            <person name="Lipzen A."/>
            <person name="Maire R."/>
            <person name="Meier B."/>
            <person name="Mihaltcheva S."/>
            <person name="Molinier V."/>
            <person name="Murat C."/>
            <person name="Poggeler S."/>
            <person name="Quandt C.A."/>
            <person name="Sperisen C."/>
            <person name="Tritt A."/>
            <person name="Tisserant E."/>
            <person name="Crous P.W."/>
            <person name="Henrissat B."/>
            <person name="Nehls U."/>
            <person name="Egli S."/>
            <person name="Spatafora J.W."/>
            <person name="Grigoriev I.V."/>
            <person name="Martin F.M."/>
        </authorList>
    </citation>
    <scope>NUCLEOTIDE SEQUENCE [LARGE SCALE GENOMIC DNA]</scope>
    <source>
        <strain evidence="2 3">CBS 207.34</strain>
    </source>
</reference>
<dbReference type="Proteomes" id="UP000250140">
    <property type="component" value="Unassembled WGS sequence"/>
</dbReference>
<protein>
    <submittedName>
        <fullName evidence="2">Uncharacterized protein</fullName>
    </submittedName>
</protein>
<evidence type="ECO:0000313" key="3">
    <source>
        <dbReference type="Proteomes" id="UP000250140"/>
    </source>
</evidence>
<name>A0A8E2JMM5_9PEZI</name>
<accession>A0A8E2JMM5</accession>
<keyword evidence="1" id="KW-0812">Transmembrane</keyword>